<protein>
    <recommendedName>
        <fullName evidence="7">Fe-dependent oxidoreductase, alcohol dehydrogenase</fullName>
    </recommendedName>
</protein>
<evidence type="ECO:0000256" key="1">
    <source>
        <dbReference type="ARBA" id="ARBA00007358"/>
    </source>
</evidence>
<dbReference type="InterPro" id="IPR056798">
    <property type="entry name" value="ADH_Fe_C"/>
</dbReference>
<dbReference type="GO" id="GO:1990362">
    <property type="term" value="F:butanol dehydrogenase (NAD+) activity"/>
    <property type="evidence" value="ECO:0007669"/>
    <property type="project" value="InterPro"/>
</dbReference>
<evidence type="ECO:0000313" key="6">
    <source>
        <dbReference type="Proteomes" id="UP000587760"/>
    </source>
</evidence>
<feature type="domain" description="Alcohol dehydrogenase iron-type/glycerol dehydrogenase GldA" evidence="3">
    <location>
        <begin position="9"/>
        <end position="177"/>
    </location>
</feature>
<dbReference type="Pfam" id="PF00465">
    <property type="entry name" value="Fe-ADH"/>
    <property type="match status" value="1"/>
</dbReference>
<keyword evidence="2" id="KW-0560">Oxidoreductase</keyword>
<dbReference type="CDD" id="cd08187">
    <property type="entry name" value="BDH"/>
    <property type="match status" value="1"/>
</dbReference>
<evidence type="ECO:0000259" key="3">
    <source>
        <dbReference type="Pfam" id="PF00465"/>
    </source>
</evidence>
<evidence type="ECO:0000256" key="2">
    <source>
        <dbReference type="ARBA" id="ARBA00023002"/>
    </source>
</evidence>
<dbReference type="RefSeq" id="WP_184748347.1">
    <property type="nucleotide sequence ID" value="NZ_JACHGJ010000009.1"/>
</dbReference>
<dbReference type="PANTHER" id="PTHR43633">
    <property type="entry name" value="ALCOHOL DEHYDROGENASE YQHD"/>
    <property type="match status" value="1"/>
</dbReference>
<dbReference type="SUPFAM" id="SSF56796">
    <property type="entry name" value="Dehydroquinate synthase-like"/>
    <property type="match status" value="1"/>
</dbReference>
<name>A0A841RDQ7_9SPIO</name>
<evidence type="ECO:0008006" key="7">
    <source>
        <dbReference type="Google" id="ProtNLM"/>
    </source>
</evidence>
<dbReference type="InterPro" id="IPR044731">
    <property type="entry name" value="BDH-like"/>
</dbReference>
<evidence type="ECO:0000259" key="4">
    <source>
        <dbReference type="Pfam" id="PF25137"/>
    </source>
</evidence>
<proteinExistence type="inferred from homology"/>
<sequence>MEDFTFNNPTKIIFGKGREREVGKEASAYGKNILLHYGGGSIKKSGLYDRIVASLKEAGLTVFELSGVKPNPRLSLVRKGIDLCHKENIDLILAVGGGSVIDSAKAIAVGYYYKGDVWDLYTGKGSADKALPVATVLTIPAAGSESSTGSVITKEEGNFKRPFDHEVLYPVFSILNPELAYTLPDFQVACGIADMTAHLLERYFTNAKPVGLTDRLIEGALKNIMEYAPVVLSDRKNYDGWAEIMWSGTFAHNNSLNTGRIGDWASHDIEHELSGIYDIAHGAGLAVIFPAWMKYNYKHDIKLFAQWAVRVMNVEQKFRSDEETVLAGIAAFEQFLESLGLAVRLDGVGIDESRLEEMADKATNGDTTTVGNFVKLKKSDVYNVLKLAL</sequence>
<comment type="similarity">
    <text evidence="1">Belongs to the iron-containing alcohol dehydrogenase family.</text>
</comment>
<evidence type="ECO:0000313" key="5">
    <source>
        <dbReference type="EMBL" id="MBB6482113.1"/>
    </source>
</evidence>
<dbReference type="EMBL" id="JACHGJ010000009">
    <property type="protein sequence ID" value="MBB6482113.1"/>
    <property type="molecule type" value="Genomic_DNA"/>
</dbReference>
<dbReference type="InterPro" id="IPR001670">
    <property type="entry name" value="ADH_Fe/GldA"/>
</dbReference>
<dbReference type="GO" id="GO:1990002">
    <property type="term" value="F:methylglyoxal reductase (NADPH) (acetol producing) activity"/>
    <property type="evidence" value="ECO:0007669"/>
    <property type="project" value="TreeGrafter"/>
</dbReference>
<accession>A0A841RDQ7</accession>
<dbReference type="Gene3D" id="3.40.50.1970">
    <property type="match status" value="1"/>
</dbReference>
<dbReference type="Pfam" id="PF25137">
    <property type="entry name" value="ADH_Fe_C"/>
    <property type="match status" value="1"/>
</dbReference>
<dbReference type="AlphaFoldDB" id="A0A841RDQ7"/>
<dbReference type="PANTHER" id="PTHR43633:SF1">
    <property type="entry name" value="ALCOHOL DEHYDROGENASE YQHD"/>
    <property type="match status" value="1"/>
</dbReference>
<dbReference type="GO" id="GO:0008106">
    <property type="term" value="F:alcohol dehydrogenase (NADP+) activity"/>
    <property type="evidence" value="ECO:0007669"/>
    <property type="project" value="TreeGrafter"/>
</dbReference>
<gene>
    <name evidence="5" type="ORF">HNR50_003801</name>
</gene>
<comment type="caution">
    <text evidence="5">The sequence shown here is derived from an EMBL/GenBank/DDBJ whole genome shotgun (WGS) entry which is preliminary data.</text>
</comment>
<dbReference type="Gene3D" id="1.20.1090.10">
    <property type="entry name" value="Dehydroquinate synthase-like - alpha domain"/>
    <property type="match status" value="1"/>
</dbReference>
<dbReference type="InterPro" id="IPR018211">
    <property type="entry name" value="ADH_Fe_CS"/>
</dbReference>
<keyword evidence="6" id="KW-1185">Reference proteome</keyword>
<organism evidence="5 6">
    <name type="scientific">Spirochaeta isovalerica</name>
    <dbReference type="NCBI Taxonomy" id="150"/>
    <lineage>
        <taxon>Bacteria</taxon>
        <taxon>Pseudomonadati</taxon>
        <taxon>Spirochaetota</taxon>
        <taxon>Spirochaetia</taxon>
        <taxon>Spirochaetales</taxon>
        <taxon>Spirochaetaceae</taxon>
        <taxon>Spirochaeta</taxon>
    </lineage>
</organism>
<dbReference type="Proteomes" id="UP000587760">
    <property type="component" value="Unassembled WGS sequence"/>
</dbReference>
<feature type="domain" description="Fe-containing alcohol dehydrogenase-like C-terminal" evidence="4">
    <location>
        <begin position="192"/>
        <end position="388"/>
    </location>
</feature>
<dbReference type="GO" id="GO:0005829">
    <property type="term" value="C:cytosol"/>
    <property type="evidence" value="ECO:0007669"/>
    <property type="project" value="TreeGrafter"/>
</dbReference>
<dbReference type="PROSITE" id="PS00060">
    <property type="entry name" value="ADH_IRON_2"/>
    <property type="match status" value="1"/>
</dbReference>
<dbReference type="GO" id="GO:0046872">
    <property type="term" value="F:metal ion binding"/>
    <property type="evidence" value="ECO:0007669"/>
    <property type="project" value="InterPro"/>
</dbReference>
<reference evidence="5 6" key="1">
    <citation type="submission" date="2020-08" db="EMBL/GenBank/DDBJ databases">
        <title>Genomic Encyclopedia of Type Strains, Phase IV (KMG-IV): sequencing the most valuable type-strain genomes for metagenomic binning, comparative biology and taxonomic classification.</title>
        <authorList>
            <person name="Goeker M."/>
        </authorList>
    </citation>
    <scope>NUCLEOTIDE SEQUENCE [LARGE SCALE GENOMIC DNA]</scope>
    <source>
        <strain evidence="5 6">DSM 2461</strain>
    </source>
</reference>
<dbReference type="FunFam" id="3.40.50.1970:FF:000003">
    <property type="entry name" value="Alcohol dehydrogenase, iron-containing"/>
    <property type="match status" value="1"/>
</dbReference>